<proteinExistence type="predicted"/>
<feature type="region of interest" description="Disordered" evidence="1">
    <location>
        <begin position="1"/>
        <end position="38"/>
    </location>
</feature>
<organism evidence="2 3">
    <name type="scientific">Protopolystoma xenopodis</name>
    <dbReference type="NCBI Taxonomy" id="117903"/>
    <lineage>
        <taxon>Eukaryota</taxon>
        <taxon>Metazoa</taxon>
        <taxon>Spiralia</taxon>
        <taxon>Lophotrochozoa</taxon>
        <taxon>Platyhelminthes</taxon>
        <taxon>Monogenea</taxon>
        <taxon>Polyopisthocotylea</taxon>
        <taxon>Polystomatidea</taxon>
        <taxon>Polystomatidae</taxon>
        <taxon>Protopolystoma</taxon>
    </lineage>
</organism>
<protein>
    <submittedName>
        <fullName evidence="2">Uncharacterized protein</fullName>
    </submittedName>
</protein>
<gene>
    <name evidence="2" type="ORF">PXEA_LOCUS10856</name>
</gene>
<dbReference type="AlphaFoldDB" id="A0A448WQ76"/>
<feature type="compositionally biased region" description="Acidic residues" evidence="1">
    <location>
        <begin position="18"/>
        <end position="31"/>
    </location>
</feature>
<evidence type="ECO:0000313" key="2">
    <source>
        <dbReference type="EMBL" id="VEL17416.1"/>
    </source>
</evidence>
<feature type="compositionally biased region" description="Basic and acidic residues" evidence="1">
    <location>
        <begin position="1"/>
        <end position="17"/>
    </location>
</feature>
<comment type="caution">
    <text evidence="2">The sequence shown here is derived from an EMBL/GenBank/DDBJ whole genome shotgun (WGS) entry which is preliminary data.</text>
</comment>
<accession>A0A448WQ76</accession>
<sequence>MNTESKELGDPGDKDCDGIPDEIDEDMDNDGMLDRTQDSDWDGTLNWVDDDDDDDGEFTIFTSSDRFCEKNLLPFRVKVFGEEIRRSIPPEDNGGFLLTSCRLALLEDNADAVSKVISFDFGEKVLSFRPPHDQYHQSKVSSLQPNSR</sequence>
<dbReference type="OrthoDB" id="5426351at2759"/>
<dbReference type="Proteomes" id="UP000784294">
    <property type="component" value="Unassembled WGS sequence"/>
</dbReference>
<name>A0A448WQ76_9PLAT</name>
<evidence type="ECO:0000256" key="1">
    <source>
        <dbReference type="SAM" id="MobiDB-lite"/>
    </source>
</evidence>
<evidence type="ECO:0000313" key="3">
    <source>
        <dbReference type="Proteomes" id="UP000784294"/>
    </source>
</evidence>
<reference evidence="2" key="1">
    <citation type="submission" date="2018-11" db="EMBL/GenBank/DDBJ databases">
        <authorList>
            <consortium name="Pathogen Informatics"/>
        </authorList>
    </citation>
    <scope>NUCLEOTIDE SEQUENCE</scope>
</reference>
<keyword evidence="3" id="KW-1185">Reference proteome</keyword>
<dbReference type="EMBL" id="CAAALY010032526">
    <property type="protein sequence ID" value="VEL17416.1"/>
    <property type="molecule type" value="Genomic_DNA"/>
</dbReference>